<comment type="caution">
    <text evidence="4">The sequence shown here is derived from an EMBL/GenBank/DDBJ whole genome shotgun (WGS) entry which is preliminary data.</text>
</comment>
<dbReference type="Pfam" id="PF01764">
    <property type="entry name" value="Lipase_3"/>
    <property type="match status" value="2"/>
</dbReference>
<feature type="transmembrane region" description="Helical" evidence="2">
    <location>
        <begin position="987"/>
        <end position="1008"/>
    </location>
</feature>
<feature type="transmembrane region" description="Helical" evidence="2">
    <location>
        <begin position="65"/>
        <end position="87"/>
    </location>
</feature>
<evidence type="ECO:0000259" key="3">
    <source>
        <dbReference type="Pfam" id="PF01764"/>
    </source>
</evidence>
<feature type="region of interest" description="Disordered" evidence="1">
    <location>
        <begin position="1418"/>
        <end position="1449"/>
    </location>
</feature>
<proteinExistence type="predicted"/>
<dbReference type="InterPro" id="IPR051218">
    <property type="entry name" value="Sec_MonoDiacylglyc_Lipase"/>
</dbReference>
<feature type="region of interest" description="Disordered" evidence="1">
    <location>
        <begin position="1516"/>
        <end position="1546"/>
    </location>
</feature>
<dbReference type="Gene3D" id="3.40.50.1820">
    <property type="entry name" value="alpha/beta hydrolase"/>
    <property type="match status" value="2"/>
</dbReference>
<feature type="transmembrane region" description="Helical" evidence="2">
    <location>
        <begin position="907"/>
        <end position="927"/>
    </location>
</feature>
<evidence type="ECO:0000256" key="1">
    <source>
        <dbReference type="SAM" id="MobiDB-lite"/>
    </source>
</evidence>
<feature type="transmembrane region" description="Helical" evidence="2">
    <location>
        <begin position="211"/>
        <end position="229"/>
    </location>
</feature>
<dbReference type="EMBL" id="JASFZW010000003">
    <property type="protein sequence ID" value="KAK2078947.1"/>
    <property type="molecule type" value="Genomic_DNA"/>
</dbReference>
<keyword evidence="2" id="KW-0812">Transmembrane</keyword>
<keyword evidence="2" id="KW-1133">Transmembrane helix</keyword>
<feature type="domain" description="Fungal lipase-type" evidence="3">
    <location>
        <begin position="380"/>
        <end position="522"/>
    </location>
</feature>
<feature type="compositionally biased region" description="Basic and acidic residues" evidence="1">
    <location>
        <begin position="17"/>
        <end position="26"/>
    </location>
</feature>
<dbReference type="SUPFAM" id="SSF53474">
    <property type="entry name" value="alpha/beta-Hydrolases"/>
    <property type="match status" value="2"/>
</dbReference>
<dbReference type="CDD" id="cd00519">
    <property type="entry name" value="Lipase_3"/>
    <property type="match status" value="2"/>
</dbReference>
<keyword evidence="5" id="KW-1185">Reference proteome</keyword>
<dbReference type="PANTHER" id="PTHR45856">
    <property type="entry name" value="ALPHA/BETA-HYDROLASES SUPERFAMILY PROTEIN"/>
    <property type="match status" value="1"/>
</dbReference>
<evidence type="ECO:0000313" key="4">
    <source>
        <dbReference type="EMBL" id="KAK2078947.1"/>
    </source>
</evidence>
<evidence type="ECO:0000256" key="2">
    <source>
        <dbReference type="SAM" id="Phobius"/>
    </source>
</evidence>
<dbReference type="InterPro" id="IPR029058">
    <property type="entry name" value="AB_hydrolase_fold"/>
</dbReference>
<reference evidence="4" key="1">
    <citation type="submission" date="2021-01" db="EMBL/GenBank/DDBJ databases">
        <authorList>
            <person name="Eckstrom K.M.E."/>
        </authorList>
    </citation>
    <scope>NUCLEOTIDE SEQUENCE</scope>
    <source>
        <strain evidence="4">UVCC 0001</strain>
    </source>
</reference>
<dbReference type="GO" id="GO:0006629">
    <property type="term" value="P:lipid metabolic process"/>
    <property type="evidence" value="ECO:0007669"/>
    <property type="project" value="InterPro"/>
</dbReference>
<keyword evidence="2" id="KW-0472">Membrane</keyword>
<feature type="transmembrane region" description="Helical" evidence="2">
    <location>
        <begin position="778"/>
        <end position="795"/>
    </location>
</feature>
<feature type="transmembrane region" description="Helical" evidence="2">
    <location>
        <begin position="93"/>
        <end position="115"/>
    </location>
</feature>
<feature type="transmembrane region" description="Helical" evidence="2">
    <location>
        <begin position="753"/>
        <end position="771"/>
    </location>
</feature>
<feature type="transmembrane region" description="Helical" evidence="2">
    <location>
        <begin position="712"/>
        <end position="733"/>
    </location>
</feature>
<feature type="region of interest" description="Disordered" evidence="1">
    <location>
        <begin position="666"/>
        <end position="689"/>
    </location>
</feature>
<dbReference type="Proteomes" id="UP001255856">
    <property type="component" value="Unassembled WGS sequence"/>
</dbReference>
<feature type="domain" description="Fungal lipase-type" evidence="3">
    <location>
        <begin position="1122"/>
        <end position="1268"/>
    </location>
</feature>
<name>A0AAD9MIV5_PROWI</name>
<evidence type="ECO:0000313" key="5">
    <source>
        <dbReference type="Proteomes" id="UP001255856"/>
    </source>
</evidence>
<gene>
    <name evidence="4" type="ORF">QBZ16_002637</name>
</gene>
<feature type="transmembrane region" description="Helical" evidence="2">
    <location>
        <begin position="801"/>
        <end position="824"/>
    </location>
</feature>
<accession>A0AAD9MIV5</accession>
<feature type="transmembrane region" description="Helical" evidence="2">
    <location>
        <begin position="955"/>
        <end position="975"/>
    </location>
</feature>
<feature type="region of interest" description="Disordered" evidence="1">
    <location>
        <begin position="1"/>
        <end position="41"/>
    </location>
</feature>
<sequence length="1558" mass="172557">MSLTEGDGPCEPLPGVRPRDPKDDSKSPSSPSEATEHNPGLKHYDPSRDIILRVEWISDWSMKALVILAELSVLTGLGLMSAGYRLISSDIIPILNVTFGAACTIHLLITCILFYGRVILANRSGKQWTARRRRIVVLAEIELGAQTVNMIAFLIGNCYQLAHKCKYLPGPVIWLELVQYVGGQGLRVVLEADSSTLMAYDLPLTAHWRKAGVWVVSTGLNLAATLLVAMGKLGRTAPGGACAAQELNCDLPGELEDFVVSIDTCVSYWVTWLGYLPAQAWLQEFAWTERSVPRRKRQRSSSLPPGSEQAKKVDKEPMWCFETAVKLTHWAALCYMYRETDEMPDMEPALALYELSSYEMIWEKKVDTKCLIAWGSGTVVVAFRGTASAVNLFADLEIWRTAWPPNIGGFWVRPMVHAGFLRSYSTNGFRTRVLTSLGRAIRAARGGDIHRGVRVLVTGHSLGGALAMLCALDVARKWHGVDLSCYTFGAPRVGNPIFAWLYSTLVPDTWHVVNNDDVIPRSGKFVFLYKRVGHRVLINSRGDLIVRPDYIEKYVHQMPGGGSLKDHYLTSYQRSLAAIMLAQFGAKAMSGGRSAALAITQAPSTQAALRGSGLTVGDLEAMERQEASMINCFDTAGLCTCCFVLTCPPIPPAVWLTATADHATVDESSGQFEDDSEKQSSKISSTISPHYNPDEDVVLRAEFISERLMKNLVLAVEAATLVGIALLCVGIYWKAVKHADYFLHLNVVPTVNLVFGVPCLTVMLLVSSGFVRRIQSVTIVNLATFVTANAIVIQGDCQVTSPAVIWTGFVQWTCWNVIFVLQWISMNGLRPIRGTRYEKLLDRNDAAMMDVPFRHNWRKMAAVVVMQGLVISCATLFNEEVKDTGTSLNADGTCPGEANNCSMPTRFLVVIGLASAMIVVYQLLWLWDLANVRAFLATQPYNMYRMGNQIVRMQVRLRGVAIFVFMACMIIFTWVDMNSCASFYLSWLGYLPIHVVMSSIVSVNAFLLTPKRPGEHSILQVWLQEFAWTEGDLASKREERSSSLPPGADVEALDREPMWCFETTVKLMYWSFLCYDYEENKTEAAYSVDTALSLYDLHSFEMLWEESMDTKCLIGYNDDTVVIAFRGTASMANVYSDLKVWRESWPKDIDTRKCFKYLGYPKVHSGFYHAYTANGFNMQLMDRLNCARAPERKVRVYVTGHSLGGALATLCAYDVMTHCKKVHFDHYDVSCYTFGAPRTGSHSFSRLYNEHVPDTWHVINSDDTITRSGKFLFLYKRAGKRVLINPRGDLIVRPDYVEQLVQRTPGAGSIRDHYLTSYQKSILAVLSAQFGQKSVAGGREGVRDLARHAGTREVLAKAGLTVDAFDELEREGVLAGLRSPTGFVDCSCGGVSMPSWPRRLIDSFKPCRRAQQAAQAAGGGGLDVTAGGGPDAAPADDLEAARPATPVPDGAPVIEGDVCAWPRAIKVQRRPEMRQCQGRCTSTVLSEFKKSMVKGKLKPAATEGTWCDAARKASKADLQAPLDEENPVSDAALSREPVEPMERRGSSFLEVGRGRPFF</sequence>
<feature type="compositionally biased region" description="Basic and acidic residues" evidence="1">
    <location>
        <begin position="1536"/>
        <end position="1545"/>
    </location>
</feature>
<organism evidence="4 5">
    <name type="scientific">Prototheca wickerhamii</name>
    <dbReference type="NCBI Taxonomy" id="3111"/>
    <lineage>
        <taxon>Eukaryota</taxon>
        <taxon>Viridiplantae</taxon>
        <taxon>Chlorophyta</taxon>
        <taxon>core chlorophytes</taxon>
        <taxon>Trebouxiophyceae</taxon>
        <taxon>Chlorellales</taxon>
        <taxon>Chlorellaceae</taxon>
        <taxon>Prototheca</taxon>
    </lineage>
</organism>
<protein>
    <recommendedName>
        <fullName evidence="3">Fungal lipase-type domain-containing protein</fullName>
    </recommendedName>
</protein>
<dbReference type="InterPro" id="IPR002921">
    <property type="entry name" value="Fungal_lipase-type"/>
</dbReference>
<feature type="transmembrane region" description="Helical" evidence="2">
    <location>
        <begin position="135"/>
        <end position="155"/>
    </location>
</feature>
<dbReference type="PANTHER" id="PTHR45856:SF24">
    <property type="entry name" value="FUNGAL LIPASE-LIKE DOMAIN-CONTAINING PROTEIN"/>
    <property type="match status" value="1"/>
</dbReference>
<feature type="compositionally biased region" description="Gly residues" evidence="1">
    <location>
        <begin position="1418"/>
        <end position="1430"/>
    </location>
</feature>